<evidence type="ECO:0000259" key="2">
    <source>
        <dbReference type="Pfam" id="PF12706"/>
    </source>
</evidence>
<dbReference type="Gene3D" id="3.60.15.10">
    <property type="entry name" value="Ribonuclease Z/Hydroxyacylglutathione hydrolase-like"/>
    <property type="match status" value="1"/>
</dbReference>
<gene>
    <name evidence="3" type="ORF">ANIA_03523</name>
</gene>
<accession>Q5B7F7</accession>
<accession>C8V4U0</accession>
<proteinExistence type="predicted"/>
<feature type="domain" description="Metallo-beta-lactamase" evidence="2">
    <location>
        <begin position="63"/>
        <end position="299"/>
    </location>
</feature>
<evidence type="ECO:0000256" key="1">
    <source>
        <dbReference type="SAM" id="MobiDB-lite"/>
    </source>
</evidence>
<dbReference type="AlphaFoldDB" id="Q5B7F7"/>
<organism evidence="3 4">
    <name type="scientific">Emericella nidulans (strain FGSC A4 / ATCC 38163 / CBS 112.46 / NRRL 194 / M139)</name>
    <name type="common">Aspergillus nidulans</name>
    <dbReference type="NCBI Taxonomy" id="227321"/>
    <lineage>
        <taxon>Eukaryota</taxon>
        <taxon>Fungi</taxon>
        <taxon>Dikarya</taxon>
        <taxon>Ascomycota</taxon>
        <taxon>Pezizomycotina</taxon>
        <taxon>Eurotiomycetes</taxon>
        <taxon>Eurotiomycetidae</taxon>
        <taxon>Eurotiales</taxon>
        <taxon>Aspergillaceae</taxon>
        <taxon>Aspergillus</taxon>
        <taxon>Aspergillus subgen. Nidulantes</taxon>
    </lineage>
</organism>
<dbReference type="InterPro" id="IPR036866">
    <property type="entry name" value="RibonucZ/Hydroxyglut_hydro"/>
</dbReference>
<dbReference type="InParanoid" id="Q5B7F7"/>
<reference evidence="4" key="1">
    <citation type="journal article" date="2005" name="Nature">
        <title>Sequencing of Aspergillus nidulans and comparative analysis with A. fumigatus and A. oryzae.</title>
        <authorList>
            <person name="Galagan J.E."/>
            <person name="Calvo S.E."/>
            <person name="Cuomo C."/>
            <person name="Ma L.J."/>
            <person name="Wortman J.R."/>
            <person name="Batzoglou S."/>
            <person name="Lee S.I."/>
            <person name="Basturkmen M."/>
            <person name="Spevak C.C."/>
            <person name="Clutterbuck J."/>
            <person name="Kapitonov V."/>
            <person name="Jurka J."/>
            <person name="Scazzocchio C."/>
            <person name="Farman M."/>
            <person name="Butler J."/>
            <person name="Purcell S."/>
            <person name="Harris S."/>
            <person name="Braus G.H."/>
            <person name="Draht O."/>
            <person name="Busch S."/>
            <person name="D'Enfert C."/>
            <person name="Bouchier C."/>
            <person name="Goldman G.H."/>
            <person name="Bell-Pedersen D."/>
            <person name="Griffiths-Jones S."/>
            <person name="Doonan J.H."/>
            <person name="Yu J."/>
            <person name="Vienken K."/>
            <person name="Pain A."/>
            <person name="Freitag M."/>
            <person name="Selker E.U."/>
            <person name="Archer D.B."/>
            <person name="Penalva M.A."/>
            <person name="Oakley B.R."/>
            <person name="Momany M."/>
            <person name="Tanaka T."/>
            <person name="Kumagai T."/>
            <person name="Asai K."/>
            <person name="Machida M."/>
            <person name="Nierman W.C."/>
            <person name="Denning D.W."/>
            <person name="Caddick M."/>
            <person name="Hynes M."/>
            <person name="Paoletti M."/>
            <person name="Fischer R."/>
            <person name="Miller B."/>
            <person name="Dyer P."/>
            <person name="Sachs M.S."/>
            <person name="Osmani S.A."/>
            <person name="Birren B.W."/>
        </authorList>
    </citation>
    <scope>NUCLEOTIDE SEQUENCE [LARGE SCALE GENOMIC DNA]</scope>
    <source>
        <strain evidence="4">FGSC A4 / ATCC 38163 / CBS 112.46 / NRRL 194 / M139</strain>
    </source>
</reference>
<dbReference type="InterPro" id="IPR050114">
    <property type="entry name" value="UPF0173_UPF0282_UlaG_hydrolase"/>
</dbReference>
<sequence length="340" mass="37862">MQHIVIDPNHLQPPTRDTGTDQVPRTLPPVKNSKVHPSKPGSENASIYFIGNATTILEWQGVRILTDPNFLHAGDHLHLGPGLTSTRRHNPAVELQELPRIDLVLLSHYHEDHFDRKVEESLRRNLPIVTTSHAKSVLTSRGPDSFTNVYDLDPFHQMMINFATKIEAKDQYMPSLRVTGMPGKHAPLGTAMESLNDIVGAIPPTNGWILELGYGHSADGFKVGYRVYISGDTLMFDELNEIPKLYGEHNIDLMIIHLGAAMVPSPSLAPFTLMVTMNAKQGVELMQLVKPDITIPVHFDDYDIMSESLEDFKAAVANAGLGCGVVYLDRGEEYRFSVRR</sequence>
<dbReference type="GeneID" id="2872946"/>
<dbReference type="SUPFAM" id="SSF56281">
    <property type="entry name" value="Metallo-hydrolase/oxidoreductase"/>
    <property type="match status" value="1"/>
</dbReference>
<dbReference type="eggNOG" id="ENOG502RW27">
    <property type="taxonomic scope" value="Eukaryota"/>
</dbReference>
<dbReference type="HOGENOM" id="CLU_051050_0_1_1"/>
<dbReference type="PANTHER" id="PTHR43546">
    <property type="entry name" value="UPF0173 METAL-DEPENDENT HYDROLASE MJ1163-RELATED"/>
    <property type="match status" value="1"/>
</dbReference>
<evidence type="ECO:0000313" key="4">
    <source>
        <dbReference type="Proteomes" id="UP000000560"/>
    </source>
</evidence>
<name>Q5B7F7_EMENI</name>
<dbReference type="OrthoDB" id="332863at2759"/>
<dbReference type="RefSeq" id="XP_661127.1">
    <property type="nucleotide sequence ID" value="XM_656035.1"/>
</dbReference>
<dbReference type="PANTHER" id="PTHR43546:SF7">
    <property type="entry name" value="METALLO-BETA-LACTAMASE DOMAIN-CONTAINING PROTEIN"/>
    <property type="match status" value="1"/>
</dbReference>
<dbReference type="OMA" id="VRIYWAG"/>
<reference evidence="4" key="2">
    <citation type="journal article" date="2009" name="Fungal Genet. Biol.">
        <title>The 2008 update of the Aspergillus nidulans genome annotation: a community effort.</title>
        <authorList>
            <person name="Wortman J.R."/>
            <person name="Gilsenan J.M."/>
            <person name="Joardar V."/>
            <person name="Deegan J."/>
            <person name="Clutterbuck J."/>
            <person name="Andersen M.R."/>
            <person name="Archer D."/>
            <person name="Bencina M."/>
            <person name="Braus G."/>
            <person name="Coutinho P."/>
            <person name="von Dohren H."/>
            <person name="Doonan J."/>
            <person name="Driessen A.J."/>
            <person name="Durek P."/>
            <person name="Espeso E."/>
            <person name="Fekete E."/>
            <person name="Flipphi M."/>
            <person name="Estrada C.G."/>
            <person name="Geysens S."/>
            <person name="Goldman G."/>
            <person name="de Groot P.W."/>
            <person name="Hansen K."/>
            <person name="Harris S.D."/>
            <person name="Heinekamp T."/>
            <person name="Helmstaedt K."/>
            <person name="Henrissat B."/>
            <person name="Hofmann G."/>
            <person name="Homan T."/>
            <person name="Horio T."/>
            <person name="Horiuchi H."/>
            <person name="James S."/>
            <person name="Jones M."/>
            <person name="Karaffa L."/>
            <person name="Karanyi Z."/>
            <person name="Kato M."/>
            <person name="Keller N."/>
            <person name="Kelly D.E."/>
            <person name="Kiel J.A."/>
            <person name="Kim J.M."/>
            <person name="van der Klei I.J."/>
            <person name="Klis F.M."/>
            <person name="Kovalchuk A."/>
            <person name="Krasevec N."/>
            <person name="Kubicek C.P."/>
            <person name="Liu B."/>
            <person name="Maccabe A."/>
            <person name="Meyer V."/>
            <person name="Mirabito P."/>
            <person name="Miskei M."/>
            <person name="Mos M."/>
            <person name="Mullins J."/>
            <person name="Nelson D.R."/>
            <person name="Nielsen J."/>
            <person name="Oakley B.R."/>
            <person name="Osmani S.A."/>
            <person name="Pakula T."/>
            <person name="Paszewski A."/>
            <person name="Paulsen I."/>
            <person name="Pilsyk S."/>
            <person name="Pocsi I."/>
            <person name="Punt P.J."/>
            <person name="Ram A.F."/>
            <person name="Ren Q."/>
            <person name="Robellet X."/>
            <person name="Robson G."/>
            <person name="Seiboth B."/>
            <person name="van Solingen P."/>
            <person name="Specht T."/>
            <person name="Sun J."/>
            <person name="Taheri-Talesh N."/>
            <person name="Takeshita N."/>
            <person name="Ussery D."/>
            <person name="vanKuyk P.A."/>
            <person name="Visser H."/>
            <person name="van de Vondervoort P.J."/>
            <person name="de Vries R.P."/>
            <person name="Walton J."/>
            <person name="Xiang X."/>
            <person name="Xiong Y."/>
            <person name="Zeng A.P."/>
            <person name="Brandt B.W."/>
            <person name="Cornell M.J."/>
            <person name="van den Hondel C.A."/>
            <person name="Visser J."/>
            <person name="Oliver S.G."/>
            <person name="Turner G."/>
        </authorList>
    </citation>
    <scope>GENOME REANNOTATION</scope>
    <source>
        <strain evidence="4">FGSC A4 / ATCC 38163 / CBS 112.46 / NRRL 194 / M139</strain>
    </source>
</reference>
<dbReference type="VEuPathDB" id="FungiDB:AN3523"/>
<evidence type="ECO:0000313" key="3">
    <source>
        <dbReference type="EMBL" id="CBF75976.1"/>
    </source>
</evidence>
<protein>
    <recommendedName>
        <fullName evidence="2">Metallo-beta-lactamase domain-containing protein</fullName>
    </recommendedName>
</protein>
<dbReference type="Proteomes" id="UP000000560">
    <property type="component" value="Chromosome II"/>
</dbReference>
<dbReference type="InterPro" id="IPR001279">
    <property type="entry name" value="Metallo-B-lactamas"/>
</dbReference>
<dbReference type="KEGG" id="ani:ANIA_03523"/>
<feature type="region of interest" description="Disordered" evidence="1">
    <location>
        <begin position="1"/>
        <end position="44"/>
    </location>
</feature>
<keyword evidence="4" id="KW-1185">Reference proteome</keyword>
<dbReference type="Pfam" id="PF12706">
    <property type="entry name" value="Lactamase_B_2"/>
    <property type="match status" value="1"/>
</dbReference>
<dbReference type="GO" id="GO:0016787">
    <property type="term" value="F:hydrolase activity"/>
    <property type="evidence" value="ECO:0000318"/>
    <property type="project" value="GO_Central"/>
</dbReference>
<dbReference type="EMBL" id="BN001302">
    <property type="protein sequence ID" value="CBF75976.1"/>
    <property type="molecule type" value="Genomic_DNA"/>
</dbReference>